<comment type="similarity">
    <text evidence="2">Belongs to the OmpP1/FadL family.</text>
</comment>
<evidence type="ECO:0000256" key="4">
    <source>
        <dbReference type="ARBA" id="ARBA00022692"/>
    </source>
</evidence>
<dbReference type="Gene3D" id="2.40.160.60">
    <property type="entry name" value="Outer membrane protein transport protein (OMPP1/FadL/TodX)"/>
    <property type="match status" value="1"/>
</dbReference>
<proteinExistence type="inferred from homology"/>
<evidence type="ECO:0000313" key="9">
    <source>
        <dbReference type="Proteomes" id="UP000251241"/>
    </source>
</evidence>
<dbReference type="PANTHER" id="PTHR35093:SF8">
    <property type="entry name" value="OUTER MEMBRANE PROTEIN NMB0088-RELATED"/>
    <property type="match status" value="1"/>
</dbReference>
<reference evidence="8 9" key="1">
    <citation type="submission" date="2018-06" db="EMBL/GenBank/DDBJ databases">
        <authorList>
            <consortium name="Pathogen Informatics"/>
            <person name="Doyle S."/>
        </authorList>
    </citation>
    <scope>NUCLEOTIDE SEQUENCE [LARGE SCALE GENOMIC DNA]</scope>
    <source>
        <strain evidence="8 9">NCTC11343</strain>
    </source>
</reference>
<comment type="subcellular location">
    <subcellularLocation>
        <location evidence="1">Cell outer membrane</location>
        <topology evidence="1">Multi-pass membrane protein</topology>
    </subcellularLocation>
</comment>
<keyword evidence="7" id="KW-0998">Cell outer membrane</keyword>
<dbReference type="GO" id="GO:0009279">
    <property type="term" value="C:cell outer membrane"/>
    <property type="evidence" value="ECO:0007669"/>
    <property type="project" value="UniProtKB-SubCell"/>
</dbReference>
<gene>
    <name evidence="8" type="ORF">NCTC11343_02832</name>
</gene>
<dbReference type="Pfam" id="PF03349">
    <property type="entry name" value="Toluene_X"/>
    <property type="match status" value="1"/>
</dbReference>
<dbReference type="AlphaFoldDB" id="A0A2X2IYQ9"/>
<protein>
    <submittedName>
        <fullName evidence="8">Outer membrane protein NMB0088</fullName>
    </submittedName>
</protein>
<dbReference type="RefSeq" id="WP_112375003.1">
    <property type="nucleotide sequence ID" value="NZ_CP069793.1"/>
</dbReference>
<evidence type="ECO:0000256" key="1">
    <source>
        <dbReference type="ARBA" id="ARBA00004571"/>
    </source>
</evidence>
<evidence type="ECO:0000313" key="8">
    <source>
        <dbReference type="EMBL" id="SPZ87297.1"/>
    </source>
</evidence>
<accession>A0A2X2IYQ9</accession>
<keyword evidence="4" id="KW-0812">Transmembrane</keyword>
<name>A0A2X2IYQ9_SPHMU</name>
<evidence type="ECO:0000256" key="3">
    <source>
        <dbReference type="ARBA" id="ARBA00022452"/>
    </source>
</evidence>
<evidence type="ECO:0000256" key="2">
    <source>
        <dbReference type="ARBA" id="ARBA00008163"/>
    </source>
</evidence>
<sequence length="408" mass="43848">MKKLLFSILCASPSLLFAQGSQVNLQSPKAVGMGGAGSAYFLDESSIFYSPGALAKMDHNAISVAGNAVMYKSAFQEVGSTVVYHTRNQISTPFSLFAAFGPKNSWWKAGIGVYTPYGGAVDWGKDWVGKFSLVSLSLRAIYIQPTLSFKLTENFSVGGGFVYNVGTVDLENSVPVFYPDGHAGLATLKGTGTGTGYNVGIHYNLEDDFAISVSYRSKVVTKLKNGDATFDVPESVASNFPAGNKFSAELPLPSTFAAGIAFPISEKLKMALDATLINYDIYKALDFDYKENTPVLQDTHSPKKYDKAGSIKAGLEYIASDRLQLRIGGGVIATPVQQSAYVYPETPDNTRYLISGGFTVKPSPKIDVTGSFAYQRIVARPSTNVESHLSGTYATNIFAPGIGVSYKW</sequence>
<evidence type="ECO:0000256" key="5">
    <source>
        <dbReference type="ARBA" id="ARBA00022729"/>
    </source>
</evidence>
<dbReference type="EMBL" id="UAUU01000009">
    <property type="protein sequence ID" value="SPZ87297.1"/>
    <property type="molecule type" value="Genomic_DNA"/>
</dbReference>
<dbReference type="SUPFAM" id="SSF56935">
    <property type="entry name" value="Porins"/>
    <property type="match status" value="1"/>
</dbReference>
<dbReference type="PANTHER" id="PTHR35093">
    <property type="entry name" value="OUTER MEMBRANE PROTEIN NMB0088-RELATED"/>
    <property type="match status" value="1"/>
</dbReference>
<dbReference type="GO" id="GO:0015483">
    <property type="term" value="F:long-chain fatty acid transporting porin activity"/>
    <property type="evidence" value="ECO:0007669"/>
    <property type="project" value="TreeGrafter"/>
</dbReference>
<dbReference type="GeneID" id="97182762"/>
<organism evidence="8 9">
    <name type="scientific">Sphingobacterium multivorum</name>
    <dbReference type="NCBI Taxonomy" id="28454"/>
    <lineage>
        <taxon>Bacteria</taxon>
        <taxon>Pseudomonadati</taxon>
        <taxon>Bacteroidota</taxon>
        <taxon>Sphingobacteriia</taxon>
        <taxon>Sphingobacteriales</taxon>
        <taxon>Sphingobacteriaceae</taxon>
        <taxon>Sphingobacterium</taxon>
    </lineage>
</organism>
<dbReference type="InterPro" id="IPR005017">
    <property type="entry name" value="OMPP1/FadL/TodX"/>
</dbReference>
<evidence type="ECO:0000256" key="6">
    <source>
        <dbReference type="ARBA" id="ARBA00023136"/>
    </source>
</evidence>
<keyword evidence="3" id="KW-1134">Transmembrane beta strand</keyword>
<evidence type="ECO:0000256" key="7">
    <source>
        <dbReference type="ARBA" id="ARBA00023237"/>
    </source>
</evidence>
<dbReference type="Proteomes" id="UP000251241">
    <property type="component" value="Unassembled WGS sequence"/>
</dbReference>
<keyword evidence="6" id="KW-0472">Membrane</keyword>
<keyword evidence="5" id="KW-0732">Signal</keyword>